<dbReference type="eggNOG" id="ENOG502THVE">
    <property type="taxonomic scope" value="Eukaryota"/>
</dbReference>
<evidence type="ECO:0008006" key="3">
    <source>
        <dbReference type="Google" id="ProtNLM"/>
    </source>
</evidence>
<evidence type="ECO:0000313" key="2">
    <source>
        <dbReference type="Proteomes" id="UP000008281"/>
    </source>
</evidence>
<sequence length="379" mass="44318">MTKKSIELSDLPPEILQLLVENCDLITRFDIFPLFEHIHIKRQSIFIFFNMIHSVRFLLISQFHIKISRCRLRASSFLLYQIVNSTKLYIPSVKMELQKKEVEIKPTANPYDNRGLLFEKNLTDGTPQYREEMLINNSDHMDETIDWFRQICLQKNVTIGRLDIDTSFPENPKRFTEKLVGVLEKSEIPLKVKSIEIKINDIDDWMWKIMEYCDKRVLKGILVQPVCDDEFIELFGKQDETLKNLEKIEITCLCNATDEDVLSLNASVISLNSENFTVDLAYKLIEKFTNRREDGSTFWIHNTKKPNMFLEMIPPVFKEAKDRGNGHKYYSNELINQPTVYLRVDNEAVELIVGHTAIEEFWGKDESDNDTSDDSDANE</sequence>
<dbReference type="FunCoup" id="E3ML51">
    <property type="interactions" value="1690"/>
</dbReference>
<dbReference type="OrthoDB" id="5808622at2759"/>
<protein>
    <recommendedName>
        <fullName evidence="3">F-box domain-containing protein</fullName>
    </recommendedName>
</protein>
<evidence type="ECO:0000313" key="1">
    <source>
        <dbReference type="EMBL" id="EFP04469.1"/>
    </source>
</evidence>
<reference evidence="1" key="1">
    <citation type="submission" date="2007-07" db="EMBL/GenBank/DDBJ databases">
        <title>PCAP assembly of the Caenorhabditis remanei genome.</title>
        <authorList>
            <consortium name="The Caenorhabditis remanei Sequencing Consortium"/>
            <person name="Wilson R.K."/>
        </authorList>
    </citation>
    <scope>NUCLEOTIDE SEQUENCE [LARGE SCALE GENOMIC DNA]</scope>
    <source>
        <strain evidence="1">PB4641</strain>
    </source>
</reference>
<dbReference type="PANTHER" id="PTHR31006">
    <property type="entry name" value="F-BOX DOMAIN-CONTAINING PROTEIN-RELATED-RELATED"/>
    <property type="match status" value="1"/>
</dbReference>
<dbReference type="EMBL" id="DS268454">
    <property type="protein sequence ID" value="EFP04469.1"/>
    <property type="molecule type" value="Genomic_DNA"/>
</dbReference>
<organism evidence="2">
    <name type="scientific">Caenorhabditis remanei</name>
    <name type="common">Caenorhabditis vulgaris</name>
    <dbReference type="NCBI Taxonomy" id="31234"/>
    <lineage>
        <taxon>Eukaryota</taxon>
        <taxon>Metazoa</taxon>
        <taxon>Ecdysozoa</taxon>
        <taxon>Nematoda</taxon>
        <taxon>Chromadorea</taxon>
        <taxon>Rhabditida</taxon>
        <taxon>Rhabditina</taxon>
        <taxon>Rhabditomorpha</taxon>
        <taxon>Rhabditoidea</taxon>
        <taxon>Rhabditidae</taxon>
        <taxon>Peloderinae</taxon>
        <taxon>Caenorhabditis</taxon>
    </lineage>
</organism>
<accession>E3ML51</accession>
<dbReference type="Proteomes" id="UP000008281">
    <property type="component" value="Unassembled WGS sequence"/>
</dbReference>
<dbReference type="PANTHER" id="PTHR31006:SF15">
    <property type="entry name" value="F-BOX DOMAIN-CONTAINING PROTEIN"/>
    <property type="match status" value="1"/>
</dbReference>
<dbReference type="InterPro" id="IPR042317">
    <property type="entry name" value="She-1-like"/>
</dbReference>
<dbReference type="HOGENOM" id="CLU_059801_0_0_1"/>
<keyword evidence="2" id="KW-1185">Reference proteome</keyword>
<dbReference type="AlphaFoldDB" id="E3ML51"/>
<proteinExistence type="predicted"/>
<name>E3ML51_CAERE</name>
<gene>
    <name evidence="1" type="ORF">CRE_25634</name>
</gene>
<dbReference type="InParanoid" id="E3ML51"/>